<gene>
    <name evidence="2" type="ORF">FHX42_000156</name>
</gene>
<reference evidence="2 3" key="1">
    <citation type="submission" date="2020-07" db="EMBL/GenBank/DDBJ databases">
        <title>Sequencing the genomes of 1000 actinobacteria strains.</title>
        <authorList>
            <person name="Klenk H.-P."/>
        </authorList>
    </citation>
    <scope>NUCLEOTIDE SEQUENCE [LARGE SCALE GENOMIC DNA]</scope>
    <source>
        <strain evidence="2 3">DSM 45975</strain>
    </source>
</reference>
<dbReference type="Proteomes" id="UP000569329">
    <property type="component" value="Unassembled WGS sequence"/>
</dbReference>
<dbReference type="GO" id="GO:0046081">
    <property type="term" value="P:dUTP catabolic process"/>
    <property type="evidence" value="ECO:0007669"/>
    <property type="project" value="TreeGrafter"/>
</dbReference>
<proteinExistence type="predicted"/>
<protein>
    <submittedName>
        <fullName evidence="2">XTP/dITP diphosphohydrolase</fullName>
        <ecNumber evidence="2">3.6.1.66</ecNumber>
    </submittedName>
</protein>
<dbReference type="GO" id="GO:0046047">
    <property type="term" value="P:TTP catabolic process"/>
    <property type="evidence" value="ECO:0007669"/>
    <property type="project" value="TreeGrafter"/>
</dbReference>
<dbReference type="Pfam" id="PF03819">
    <property type="entry name" value="MazG"/>
    <property type="match status" value="1"/>
</dbReference>
<organism evidence="2 3">
    <name type="scientific">Halosaccharopolyspora lacisalsi</name>
    <dbReference type="NCBI Taxonomy" id="1000566"/>
    <lineage>
        <taxon>Bacteria</taxon>
        <taxon>Bacillati</taxon>
        <taxon>Actinomycetota</taxon>
        <taxon>Actinomycetes</taxon>
        <taxon>Pseudonocardiales</taxon>
        <taxon>Pseudonocardiaceae</taxon>
        <taxon>Halosaccharopolyspora</taxon>
    </lineage>
</organism>
<dbReference type="InterPro" id="IPR011551">
    <property type="entry name" value="NTP_PyrPHydrolase_MazG"/>
</dbReference>
<dbReference type="PANTHER" id="PTHR30522">
    <property type="entry name" value="NUCLEOSIDE TRIPHOSPHATE PYROPHOSPHOHYDROLASE"/>
    <property type="match status" value="1"/>
</dbReference>
<dbReference type="InterPro" id="IPR048015">
    <property type="entry name" value="NTP-PPase_MazG-like_N"/>
</dbReference>
<dbReference type="CDD" id="cd11528">
    <property type="entry name" value="NTP-PPase_MazG_Nterm"/>
    <property type="match status" value="1"/>
</dbReference>
<dbReference type="RefSeq" id="WP_182542166.1">
    <property type="nucleotide sequence ID" value="NZ_JACGWZ010000001.1"/>
</dbReference>
<evidence type="ECO:0000259" key="1">
    <source>
        <dbReference type="Pfam" id="PF03819"/>
    </source>
</evidence>
<dbReference type="GO" id="GO:0006950">
    <property type="term" value="P:response to stress"/>
    <property type="evidence" value="ECO:0007669"/>
    <property type="project" value="UniProtKB-ARBA"/>
</dbReference>
<dbReference type="InterPro" id="IPR004518">
    <property type="entry name" value="MazG-like_dom"/>
</dbReference>
<feature type="domain" description="NTP pyrophosphohydrolase MazG-like" evidence="1">
    <location>
        <begin position="127"/>
        <end position="202"/>
    </location>
</feature>
<evidence type="ECO:0000313" key="2">
    <source>
        <dbReference type="EMBL" id="MBA8822827.1"/>
    </source>
</evidence>
<sequence>MSTAHQPVTGCAVIVIDDRLGDVLPAAAAPLLRGAATVHADAGLSEETRTALGATPTPSPVDLLTRAAREPVVLVTADPASGAAEALRGGGARWVGSTPPAGVELLEAVAVMDRLRSPGGCPWDAEQTHESLRRYLVEETYELLDALERQDRAALREELGDVLLQVLFHARVAAEDDGDPFGVDEVAASLVTKLISRHPHVFADGEPLHSAESQQLRWEELKQREKRRDSLVDGVALGQPAVALAAKLAQRASRADLPAELLPRGETVGARLFALAAQAAQDAADPEDDLRAVALDFVERVRVAEQRARRTGHQPPELTAEQWWSCWPGSE</sequence>
<dbReference type="FunFam" id="1.10.287.1080:FF:000001">
    <property type="entry name" value="Nucleoside triphosphate pyrophosphohydrolase"/>
    <property type="match status" value="1"/>
</dbReference>
<dbReference type="Gene3D" id="1.10.287.1080">
    <property type="entry name" value="MazG-like"/>
    <property type="match status" value="2"/>
</dbReference>
<dbReference type="SUPFAM" id="SSF101386">
    <property type="entry name" value="all-alpha NTP pyrophosphatases"/>
    <property type="match status" value="1"/>
</dbReference>
<name>A0A839DTU9_9PSEU</name>
<keyword evidence="2" id="KW-0378">Hydrolase</keyword>
<dbReference type="GO" id="GO:0046052">
    <property type="term" value="P:UTP catabolic process"/>
    <property type="evidence" value="ECO:0007669"/>
    <property type="project" value="TreeGrafter"/>
</dbReference>
<dbReference type="EMBL" id="JACGWZ010000001">
    <property type="protein sequence ID" value="MBA8822827.1"/>
    <property type="molecule type" value="Genomic_DNA"/>
</dbReference>
<keyword evidence="3" id="KW-1185">Reference proteome</keyword>
<dbReference type="GO" id="GO:0046061">
    <property type="term" value="P:dATP catabolic process"/>
    <property type="evidence" value="ECO:0007669"/>
    <property type="project" value="TreeGrafter"/>
</dbReference>
<dbReference type="EC" id="3.6.1.66" evidence="2"/>
<dbReference type="AlphaFoldDB" id="A0A839DTU9"/>
<dbReference type="NCBIfam" id="TIGR00444">
    <property type="entry name" value="mazG"/>
    <property type="match status" value="1"/>
</dbReference>
<comment type="caution">
    <text evidence="2">The sequence shown here is derived from an EMBL/GenBank/DDBJ whole genome shotgun (WGS) entry which is preliminary data.</text>
</comment>
<dbReference type="PANTHER" id="PTHR30522:SF0">
    <property type="entry name" value="NUCLEOSIDE TRIPHOSPHATE PYROPHOSPHOHYDROLASE"/>
    <property type="match status" value="1"/>
</dbReference>
<dbReference type="GO" id="GO:0036220">
    <property type="term" value="F:ITP diphosphatase activity"/>
    <property type="evidence" value="ECO:0007669"/>
    <property type="project" value="UniProtKB-EC"/>
</dbReference>
<dbReference type="GO" id="GO:0006203">
    <property type="term" value="P:dGTP catabolic process"/>
    <property type="evidence" value="ECO:0007669"/>
    <property type="project" value="TreeGrafter"/>
</dbReference>
<evidence type="ECO:0000313" key="3">
    <source>
        <dbReference type="Proteomes" id="UP000569329"/>
    </source>
</evidence>
<accession>A0A839DTU9</accession>
<dbReference type="GO" id="GO:0046076">
    <property type="term" value="P:dTTP catabolic process"/>
    <property type="evidence" value="ECO:0007669"/>
    <property type="project" value="TreeGrafter"/>
</dbReference>